<comment type="caution">
    <text evidence="1">The sequence shown here is derived from an EMBL/GenBank/DDBJ whole genome shotgun (WGS) entry which is preliminary data.</text>
</comment>
<evidence type="ECO:0000313" key="1">
    <source>
        <dbReference type="EMBL" id="MFC0523283.1"/>
    </source>
</evidence>
<protein>
    <submittedName>
        <fullName evidence="1">Uncharacterized protein</fullName>
    </submittedName>
</protein>
<name>A0ABV6LLK3_9BACI</name>
<sequence length="70" mass="8068">MIDPILLSNIIFQAEEIVEKRWEEVGPTFTAAGKTKKMVKEQFFEKVLNELVFEGTQYEIVETKISTSSK</sequence>
<dbReference type="Proteomes" id="UP001589836">
    <property type="component" value="Unassembled WGS sequence"/>
</dbReference>
<dbReference type="EMBL" id="JBHLTP010000004">
    <property type="protein sequence ID" value="MFC0523283.1"/>
    <property type="molecule type" value="Genomic_DNA"/>
</dbReference>
<organism evidence="1 2">
    <name type="scientific">Pontibacillus salicampi</name>
    <dbReference type="NCBI Taxonomy" id="1449801"/>
    <lineage>
        <taxon>Bacteria</taxon>
        <taxon>Bacillati</taxon>
        <taxon>Bacillota</taxon>
        <taxon>Bacilli</taxon>
        <taxon>Bacillales</taxon>
        <taxon>Bacillaceae</taxon>
        <taxon>Pontibacillus</taxon>
    </lineage>
</organism>
<evidence type="ECO:0000313" key="2">
    <source>
        <dbReference type="Proteomes" id="UP001589836"/>
    </source>
</evidence>
<reference evidence="1 2" key="1">
    <citation type="submission" date="2024-09" db="EMBL/GenBank/DDBJ databases">
        <authorList>
            <person name="Sun Q."/>
            <person name="Mori K."/>
        </authorList>
    </citation>
    <scope>NUCLEOTIDE SEQUENCE [LARGE SCALE GENOMIC DNA]</scope>
    <source>
        <strain evidence="1 2">NCAIM B.02529</strain>
    </source>
</reference>
<proteinExistence type="predicted"/>
<gene>
    <name evidence="1" type="ORF">ACFFGV_06770</name>
</gene>
<keyword evidence="2" id="KW-1185">Reference proteome</keyword>
<accession>A0ABV6LLK3</accession>
<dbReference type="RefSeq" id="WP_377345896.1">
    <property type="nucleotide sequence ID" value="NZ_JBHLTP010000004.1"/>
</dbReference>